<dbReference type="EMBL" id="JBFOLJ010000004">
    <property type="protein sequence ID" value="KAL2543682.1"/>
    <property type="molecule type" value="Genomic_DNA"/>
</dbReference>
<protein>
    <submittedName>
        <fullName evidence="2">Protein LURP-one-related 11</fullName>
    </submittedName>
</protein>
<dbReference type="PANTHER" id="PTHR31087">
    <property type="match status" value="1"/>
</dbReference>
<dbReference type="InterPro" id="IPR025659">
    <property type="entry name" value="Tubby-like_C"/>
</dbReference>
<comment type="similarity">
    <text evidence="1">Belongs to the LOR family.</text>
</comment>
<dbReference type="SUPFAM" id="SSF54518">
    <property type="entry name" value="Tubby C-terminal domain-like"/>
    <property type="match status" value="1"/>
</dbReference>
<dbReference type="InterPro" id="IPR038595">
    <property type="entry name" value="LOR_sf"/>
</dbReference>
<reference evidence="3" key="1">
    <citation type="submission" date="2024-07" db="EMBL/GenBank/DDBJ databases">
        <title>Two chromosome-level genome assemblies of Korean endemic species Abeliophyllum distichum and Forsythia ovata (Oleaceae).</title>
        <authorList>
            <person name="Jang H."/>
        </authorList>
    </citation>
    <scope>NUCLEOTIDE SEQUENCE [LARGE SCALE GENOMIC DNA]</scope>
</reference>
<proteinExistence type="inferred from homology"/>
<dbReference type="InterPro" id="IPR007612">
    <property type="entry name" value="LOR"/>
</dbReference>
<dbReference type="Proteomes" id="UP001604277">
    <property type="component" value="Unassembled WGS sequence"/>
</dbReference>
<keyword evidence="3" id="KW-1185">Reference proteome</keyword>
<dbReference type="AlphaFoldDB" id="A0ABD1W2A4"/>
<comment type="caution">
    <text evidence="2">The sequence shown here is derived from an EMBL/GenBank/DDBJ whole genome shotgun (WGS) entry which is preliminary data.</text>
</comment>
<sequence>MAKIHPQTSLNSYSDLASVRETFTIWMKSLVCHGNGYTVFNSKGQVVFRVDNYQTRCSSKVFLMDSSGQVLFSINRKKLQIFQCWEGYKWIDSKVKGAKPRFEVQRNHKVFSRDMTCNVTLECDEFAGKWWRIIGFAGKSTFKIIDHTGRLLAEVIQKQSMAGVPLGDDVLSLVVEPHIDQTLVMAIVIVYGLINGKLIVDETELRNALQKPCTSRKALTQQYRELITDSRTVIVERLL</sequence>
<evidence type="ECO:0000313" key="2">
    <source>
        <dbReference type="EMBL" id="KAL2543682.1"/>
    </source>
</evidence>
<dbReference type="Gene3D" id="2.40.160.200">
    <property type="entry name" value="LURP1-related"/>
    <property type="match status" value="1"/>
</dbReference>
<evidence type="ECO:0000313" key="3">
    <source>
        <dbReference type="Proteomes" id="UP001604277"/>
    </source>
</evidence>
<gene>
    <name evidence="2" type="ORF">Fot_12915</name>
</gene>
<organism evidence="2 3">
    <name type="scientific">Forsythia ovata</name>
    <dbReference type="NCBI Taxonomy" id="205694"/>
    <lineage>
        <taxon>Eukaryota</taxon>
        <taxon>Viridiplantae</taxon>
        <taxon>Streptophyta</taxon>
        <taxon>Embryophyta</taxon>
        <taxon>Tracheophyta</taxon>
        <taxon>Spermatophyta</taxon>
        <taxon>Magnoliopsida</taxon>
        <taxon>eudicotyledons</taxon>
        <taxon>Gunneridae</taxon>
        <taxon>Pentapetalae</taxon>
        <taxon>asterids</taxon>
        <taxon>lamiids</taxon>
        <taxon>Lamiales</taxon>
        <taxon>Oleaceae</taxon>
        <taxon>Forsythieae</taxon>
        <taxon>Forsythia</taxon>
    </lineage>
</organism>
<name>A0ABD1W2A4_9LAMI</name>
<dbReference type="Pfam" id="PF04525">
    <property type="entry name" value="LOR"/>
    <property type="match status" value="1"/>
</dbReference>
<evidence type="ECO:0000256" key="1">
    <source>
        <dbReference type="ARBA" id="ARBA00005437"/>
    </source>
</evidence>
<dbReference type="PANTHER" id="PTHR31087:SF153">
    <property type="entry name" value="PROTEIN LURP-ONE-RELATED 11"/>
    <property type="match status" value="1"/>
</dbReference>
<accession>A0ABD1W2A4</accession>